<comment type="subcellular location">
    <subcellularLocation>
        <location evidence="1">Membrane</location>
        <topology evidence="1">Multi-pass membrane protein</topology>
    </subcellularLocation>
</comment>
<evidence type="ECO:0000256" key="13">
    <source>
        <dbReference type="SAM" id="Phobius"/>
    </source>
</evidence>
<evidence type="ECO:0000256" key="12">
    <source>
        <dbReference type="RuleBase" id="RU000679"/>
    </source>
</evidence>
<evidence type="ECO:0000256" key="11">
    <source>
        <dbReference type="ARBA" id="ARBA00023303"/>
    </source>
</evidence>
<evidence type="ECO:0000313" key="14">
    <source>
        <dbReference type="EnsemblMetazoa" id="SCAU012035-PA"/>
    </source>
</evidence>
<feature type="transmembrane region" description="Helical" evidence="13">
    <location>
        <begin position="30"/>
        <end position="50"/>
    </location>
</feature>
<dbReference type="STRING" id="35570.A0A1I8PXN5"/>
<dbReference type="OrthoDB" id="6021021at2759"/>
<dbReference type="VEuPathDB" id="VectorBase:SCAU012035"/>
<dbReference type="PRINTS" id="PR01078">
    <property type="entry name" value="AMINACHANNEL"/>
</dbReference>
<evidence type="ECO:0000256" key="4">
    <source>
        <dbReference type="ARBA" id="ARBA00022461"/>
    </source>
</evidence>
<keyword evidence="8 12" id="KW-0406">Ion transport</keyword>
<keyword evidence="5 12" id="KW-0812">Transmembrane</keyword>
<dbReference type="Proteomes" id="UP000095300">
    <property type="component" value="Unassembled WGS sequence"/>
</dbReference>
<dbReference type="GO" id="GO:0005886">
    <property type="term" value="C:plasma membrane"/>
    <property type="evidence" value="ECO:0007669"/>
    <property type="project" value="TreeGrafter"/>
</dbReference>
<keyword evidence="11 12" id="KW-0407">Ion channel</keyword>
<dbReference type="InterPro" id="IPR001873">
    <property type="entry name" value="ENaC"/>
</dbReference>
<sequence length="414" mass="48402">MNLKRFLLETSLNGLKYVNDKERNIWERGYYLISFVITFIMGIYMAIYFLNKWQSTPVIISLNSETTSIADIPFPTVTFCNMNQAIRSKVEDFPENSTDYAILQKVCFRDFNFTEYRNYKPRSEYDTYASFMMKNGQSCAEMLIYCKYGPYEEKCSDLFREILLDEGLCCVFNQIHPFYLFKGEYKFVRDYTSSNGRTTIPVKWTFEEGYMKPLPKHYYPRTATGLGVSMGLTVVLNASHDEYFCSSTNGPGFKMLLYNSIDFPHIKEAGIPIDLGHQTRVRINTRIMSATPALRDIAPKSRQCFFSDEQELLYFKYYTRRNCELECDTRFYLTFCNCIPYHMPMIVANSSFCYLQDLSCLEMADHFADNEQTKNCKKECLPGCHDIAFFPDNFATPFPKHNDYNEFGSGFDFL</sequence>
<accession>A0A1I8PXN5</accession>
<dbReference type="Gene3D" id="2.60.470.10">
    <property type="entry name" value="Acid-sensing ion channels like domains"/>
    <property type="match status" value="1"/>
</dbReference>
<protein>
    <recommendedName>
        <fullName evidence="16">Pickpocket protein 28-like</fullName>
    </recommendedName>
</protein>
<comment type="similarity">
    <text evidence="2 12">Belongs to the amiloride-sensitive sodium channel (TC 1.A.6) family.</text>
</comment>
<evidence type="ECO:0008006" key="16">
    <source>
        <dbReference type="Google" id="ProtNLM"/>
    </source>
</evidence>
<keyword evidence="15" id="KW-1185">Reference proteome</keyword>
<evidence type="ECO:0000313" key="15">
    <source>
        <dbReference type="Proteomes" id="UP000095300"/>
    </source>
</evidence>
<name>A0A1I8PXN5_STOCA</name>
<dbReference type="PANTHER" id="PTHR11690">
    <property type="entry name" value="AMILORIDE-SENSITIVE SODIUM CHANNEL-RELATED"/>
    <property type="match status" value="1"/>
</dbReference>
<evidence type="ECO:0000256" key="6">
    <source>
        <dbReference type="ARBA" id="ARBA00022989"/>
    </source>
</evidence>
<dbReference type="AlphaFoldDB" id="A0A1I8PXN5"/>
<evidence type="ECO:0000256" key="1">
    <source>
        <dbReference type="ARBA" id="ARBA00004141"/>
    </source>
</evidence>
<gene>
    <name evidence="14" type="primary">106086068</name>
</gene>
<dbReference type="PANTHER" id="PTHR11690:SF243">
    <property type="entry name" value="PICKPOCKET 12-RELATED"/>
    <property type="match status" value="1"/>
</dbReference>
<keyword evidence="6 13" id="KW-1133">Transmembrane helix</keyword>
<keyword evidence="4 12" id="KW-0894">Sodium channel</keyword>
<evidence type="ECO:0000256" key="7">
    <source>
        <dbReference type="ARBA" id="ARBA00023053"/>
    </source>
</evidence>
<keyword evidence="10 12" id="KW-0739">Sodium transport</keyword>
<evidence type="ECO:0000256" key="5">
    <source>
        <dbReference type="ARBA" id="ARBA00022692"/>
    </source>
</evidence>
<keyword evidence="3 12" id="KW-0813">Transport</keyword>
<evidence type="ECO:0000256" key="10">
    <source>
        <dbReference type="ARBA" id="ARBA00023201"/>
    </source>
</evidence>
<evidence type="ECO:0000256" key="3">
    <source>
        <dbReference type="ARBA" id="ARBA00022448"/>
    </source>
</evidence>
<evidence type="ECO:0000256" key="9">
    <source>
        <dbReference type="ARBA" id="ARBA00023136"/>
    </source>
</evidence>
<dbReference type="GO" id="GO:0015280">
    <property type="term" value="F:ligand-gated sodium channel activity"/>
    <property type="evidence" value="ECO:0007669"/>
    <property type="project" value="TreeGrafter"/>
</dbReference>
<reference evidence="14" key="1">
    <citation type="submission" date="2020-05" db="UniProtKB">
        <authorList>
            <consortium name="EnsemblMetazoa"/>
        </authorList>
    </citation>
    <scope>IDENTIFICATION</scope>
    <source>
        <strain evidence="14">USDA</strain>
    </source>
</reference>
<evidence type="ECO:0000256" key="8">
    <source>
        <dbReference type="ARBA" id="ARBA00023065"/>
    </source>
</evidence>
<keyword evidence="9 13" id="KW-0472">Membrane</keyword>
<proteinExistence type="inferred from homology"/>
<dbReference type="EnsemblMetazoa" id="SCAU012035-RA">
    <property type="protein sequence ID" value="SCAU012035-PA"/>
    <property type="gene ID" value="SCAU012035"/>
</dbReference>
<dbReference type="Pfam" id="PF00858">
    <property type="entry name" value="ASC"/>
    <property type="match status" value="1"/>
</dbReference>
<keyword evidence="7" id="KW-0915">Sodium</keyword>
<evidence type="ECO:0000256" key="2">
    <source>
        <dbReference type="ARBA" id="ARBA00007193"/>
    </source>
</evidence>
<organism evidence="14 15">
    <name type="scientific">Stomoxys calcitrans</name>
    <name type="common">Stable fly</name>
    <name type="synonym">Conops calcitrans</name>
    <dbReference type="NCBI Taxonomy" id="35570"/>
    <lineage>
        <taxon>Eukaryota</taxon>
        <taxon>Metazoa</taxon>
        <taxon>Ecdysozoa</taxon>
        <taxon>Arthropoda</taxon>
        <taxon>Hexapoda</taxon>
        <taxon>Insecta</taxon>
        <taxon>Pterygota</taxon>
        <taxon>Neoptera</taxon>
        <taxon>Endopterygota</taxon>
        <taxon>Diptera</taxon>
        <taxon>Brachycera</taxon>
        <taxon>Muscomorpha</taxon>
        <taxon>Muscoidea</taxon>
        <taxon>Muscidae</taxon>
        <taxon>Stomoxys</taxon>
    </lineage>
</organism>